<dbReference type="PANTHER" id="PTHR43542">
    <property type="entry name" value="METHYLTRANSFERASE"/>
    <property type="match status" value="1"/>
</dbReference>
<dbReference type="EC" id="2.1.1.171" evidence="3"/>
<comment type="caution">
    <text evidence="3">The sequence shown here is derived from an EMBL/GenBank/DDBJ whole genome shotgun (WGS) entry which is preliminary data.</text>
</comment>
<keyword evidence="4" id="KW-1185">Reference proteome</keyword>
<dbReference type="Pfam" id="PF03602">
    <property type="entry name" value="Cons_hypoth95"/>
    <property type="match status" value="1"/>
</dbReference>
<name>A0ABU7MLG9_9BACT</name>
<keyword evidence="1 3" id="KW-0489">Methyltransferase</keyword>
<keyword evidence="2 3" id="KW-0808">Transferase</keyword>
<protein>
    <submittedName>
        <fullName evidence="3">16S rRNA (Guanine(966)-N(2))-methyltransferase RsmD</fullName>
        <ecNumber evidence="3">2.1.1.171</ecNumber>
    </submittedName>
</protein>
<dbReference type="InterPro" id="IPR004398">
    <property type="entry name" value="RNA_MeTrfase_RsmD"/>
</dbReference>
<dbReference type="CDD" id="cd02440">
    <property type="entry name" value="AdoMet_MTases"/>
    <property type="match status" value="1"/>
</dbReference>
<accession>A0ABU7MLG9</accession>
<sequence length="183" mass="20901">MLRIIAGKYRSLLLDQPRKDNTRATTDKVREAIFSSIQFELDDALILDLFAGSGAWCFEALSRGAMKAIAVDIDEEAYEVISNNAQKLKCHNIEIYRESAQMFLEKNKGKTFDFIFMDAPYLNVEQINECLKLIEQNKFLKNLGKIIIETNAPEKIIFPSNLMVQKSKVYGITTILFVSHIDI</sequence>
<evidence type="ECO:0000256" key="2">
    <source>
        <dbReference type="ARBA" id="ARBA00022679"/>
    </source>
</evidence>
<dbReference type="PANTHER" id="PTHR43542:SF1">
    <property type="entry name" value="METHYLTRANSFERASE"/>
    <property type="match status" value="1"/>
</dbReference>
<proteinExistence type="predicted"/>
<dbReference type="PIRSF" id="PIRSF004553">
    <property type="entry name" value="CHP00095"/>
    <property type="match status" value="1"/>
</dbReference>
<dbReference type="NCBIfam" id="TIGR00095">
    <property type="entry name" value="16S rRNA (guanine(966)-N(2))-methyltransferase RsmD"/>
    <property type="match status" value="1"/>
</dbReference>
<dbReference type="Gene3D" id="3.40.50.150">
    <property type="entry name" value="Vaccinia Virus protein VP39"/>
    <property type="match status" value="1"/>
</dbReference>
<evidence type="ECO:0000256" key="1">
    <source>
        <dbReference type="ARBA" id="ARBA00022603"/>
    </source>
</evidence>
<organism evidence="3 4">
    <name type="scientific">Mycoplasmopsis ciconiae</name>
    <dbReference type="NCBI Taxonomy" id="561067"/>
    <lineage>
        <taxon>Bacteria</taxon>
        <taxon>Bacillati</taxon>
        <taxon>Mycoplasmatota</taxon>
        <taxon>Mycoplasmoidales</taxon>
        <taxon>Metamycoplasmataceae</taxon>
        <taxon>Mycoplasmopsis</taxon>
    </lineage>
</organism>
<dbReference type="EMBL" id="JAZDWZ010000006">
    <property type="protein sequence ID" value="MEE3928380.1"/>
    <property type="molecule type" value="Genomic_DNA"/>
</dbReference>
<dbReference type="GO" id="GO:0052913">
    <property type="term" value="F:16S rRNA (guanine(966)-N(2))-methyltransferase activity"/>
    <property type="evidence" value="ECO:0007669"/>
    <property type="project" value="UniProtKB-EC"/>
</dbReference>
<dbReference type="SUPFAM" id="SSF53335">
    <property type="entry name" value="S-adenosyl-L-methionine-dependent methyltransferases"/>
    <property type="match status" value="1"/>
</dbReference>
<reference evidence="3" key="1">
    <citation type="submission" date="2024-01" db="EMBL/GenBank/DDBJ databases">
        <title>Genome sequence of Mycoplasma ciconiae type strain DSM 25251.</title>
        <authorList>
            <person name="Spergser J."/>
        </authorList>
    </citation>
    <scope>NUCLEOTIDE SEQUENCE [LARGE SCALE GENOMIC DNA]</scope>
    <source>
        <strain evidence="3">DSM 25251</strain>
    </source>
</reference>
<gene>
    <name evidence="3" type="primary">rsmD</name>
    <name evidence="3" type="ORF">V2E24_02200</name>
</gene>
<evidence type="ECO:0000313" key="4">
    <source>
        <dbReference type="Proteomes" id="UP001344817"/>
    </source>
</evidence>
<dbReference type="Proteomes" id="UP001344817">
    <property type="component" value="Unassembled WGS sequence"/>
</dbReference>
<dbReference type="InterPro" id="IPR029063">
    <property type="entry name" value="SAM-dependent_MTases_sf"/>
</dbReference>
<evidence type="ECO:0000313" key="3">
    <source>
        <dbReference type="EMBL" id="MEE3928380.1"/>
    </source>
</evidence>
<dbReference type="RefSeq" id="WP_330500792.1">
    <property type="nucleotide sequence ID" value="NZ_JAZDWZ010000006.1"/>
</dbReference>